<protein>
    <submittedName>
        <fullName evidence="1">Uncharacterized protein</fullName>
    </submittedName>
</protein>
<dbReference type="AlphaFoldDB" id="A0A8X6LWR6"/>
<organism evidence="1 2">
    <name type="scientific">Trichonephila clavata</name>
    <name type="common">Joro spider</name>
    <name type="synonym">Nephila clavata</name>
    <dbReference type="NCBI Taxonomy" id="2740835"/>
    <lineage>
        <taxon>Eukaryota</taxon>
        <taxon>Metazoa</taxon>
        <taxon>Ecdysozoa</taxon>
        <taxon>Arthropoda</taxon>
        <taxon>Chelicerata</taxon>
        <taxon>Arachnida</taxon>
        <taxon>Araneae</taxon>
        <taxon>Araneomorphae</taxon>
        <taxon>Entelegynae</taxon>
        <taxon>Araneoidea</taxon>
        <taxon>Nephilidae</taxon>
        <taxon>Trichonephila</taxon>
    </lineage>
</organism>
<gene>
    <name evidence="1" type="ORF">TNCT_492061</name>
</gene>
<name>A0A8X6LWR6_TRICU</name>
<keyword evidence="2" id="KW-1185">Reference proteome</keyword>
<dbReference type="EMBL" id="BMAO01018356">
    <property type="protein sequence ID" value="GFR22839.1"/>
    <property type="molecule type" value="Genomic_DNA"/>
</dbReference>
<sequence>MAVATLFHYRLGPEILKVQEGVCGYDERWIVLVVLLFFWNFSKNVEVPSNADLTCCTLTDAAFHSSSLEDSQHNRCWIKIVIDLLLILVQVEMSLIVEVPGGY</sequence>
<reference evidence="1" key="1">
    <citation type="submission" date="2020-07" db="EMBL/GenBank/DDBJ databases">
        <title>Multicomponent nature underlies the extraordinary mechanical properties of spider dragline silk.</title>
        <authorList>
            <person name="Kono N."/>
            <person name="Nakamura H."/>
            <person name="Mori M."/>
            <person name="Yoshida Y."/>
            <person name="Ohtoshi R."/>
            <person name="Malay A.D."/>
            <person name="Moran D.A.P."/>
            <person name="Tomita M."/>
            <person name="Numata K."/>
            <person name="Arakawa K."/>
        </authorList>
    </citation>
    <scope>NUCLEOTIDE SEQUENCE</scope>
</reference>
<dbReference type="OrthoDB" id="10383323at2759"/>
<comment type="caution">
    <text evidence="1">The sequence shown here is derived from an EMBL/GenBank/DDBJ whole genome shotgun (WGS) entry which is preliminary data.</text>
</comment>
<proteinExistence type="predicted"/>
<evidence type="ECO:0000313" key="1">
    <source>
        <dbReference type="EMBL" id="GFR22839.1"/>
    </source>
</evidence>
<evidence type="ECO:0000313" key="2">
    <source>
        <dbReference type="Proteomes" id="UP000887116"/>
    </source>
</evidence>
<accession>A0A8X6LWR6</accession>
<dbReference type="Proteomes" id="UP000887116">
    <property type="component" value="Unassembled WGS sequence"/>
</dbReference>